<accession>A0A0F9BFD0</accession>
<feature type="non-terminal residue" evidence="1">
    <location>
        <position position="55"/>
    </location>
</feature>
<protein>
    <submittedName>
        <fullName evidence="1">Uncharacterized protein</fullName>
    </submittedName>
</protein>
<dbReference type="AlphaFoldDB" id="A0A0F9BFD0"/>
<comment type="caution">
    <text evidence="1">The sequence shown here is derived from an EMBL/GenBank/DDBJ whole genome shotgun (WGS) entry which is preliminary data.</text>
</comment>
<proteinExistence type="predicted"/>
<gene>
    <name evidence="1" type="ORF">LCGC14_2455380</name>
</gene>
<reference evidence="1" key="1">
    <citation type="journal article" date="2015" name="Nature">
        <title>Complex archaea that bridge the gap between prokaryotes and eukaryotes.</title>
        <authorList>
            <person name="Spang A."/>
            <person name="Saw J.H."/>
            <person name="Jorgensen S.L."/>
            <person name="Zaremba-Niedzwiedzka K."/>
            <person name="Martijn J."/>
            <person name="Lind A.E."/>
            <person name="van Eijk R."/>
            <person name="Schleper C."/>
            <person name="Guy L."/>
            <person name="Ettema T.J."/>
        </authorList>
    </citation>
    <scope>NUCLEOTIDE SEQUENCE</scope>
</reference>
<sequence>MVKVLGEINLSMVRCRACIKCKSYLVIHPANPINQVDIKTFERKHASHTIMTVDL</sequence>
<organism evidence="1">
    <name type="scientific">marine sediment metagenome</name>
    <dbReference type="NCBI Taxonomy" id="412755"/>
    <lineage>
        <taxon>unclassified sequences</taxon>
        <taxon>metagenomes</taxon>
        <taxon>ecological metagenomes</taxon>
    </lineage>
</organism>
<evidence type="ECO:0000313" key="1">
    <source>
        <dbReference type="EMBL" id="KKL20445.1"/>
    </source>
</evidence>
<dbReference type="EMBL" id="LAZR01038097">
    <property type="protein sequence ID" value="KKL20445.1"/>
    <property type="molecule type" value="Genomic_DNA"/>
</dbReference>
<name>A0A0F9BFD0_9ZZZZ</name>